<reference evidence="1 2" key="1">
    <citation type="submission" date="2019-12" db="EMBL/GenBank/DDBJ databases">
        <authorList>
            <person name="Alioto T."/>
            <person name="Alioto T."/>
            <person name="Gomez Garrido J."/>
        </authorList>
    </citation>
    <scope>NUCLEOTIDE SEQUENCE [LARGE SCALE GENOMIC DNA]</scope>
</reference>
<comment type="caution">
    <text evidence="1">The sequence shown here is derived from an EMBL/GenBank/DDBJ whole genome shotgun (WGS) entry which is preliminary data.</text>
</comment>
<dbReference type="AlphaFoldDB" id="A0A8S0V4A0"/>
<dbReference type="Proteomes" id="UP000594638">
    <property type="component" value="Unassembled WGS sequence"/>
</dbReference>
<evidence type="ECO:0000313" key="1">
    <source>
        <dbReference type="EMBL" id="CAA3026148.1"/>
    </source>
</evidence>
<dbReference type="Gramene" id="OE9A082769T2">
    <property type="protein sequence ID" value="OE9A082769C2"/>
    <property type="gene ID" value="OE9A082769"/>
</dbReference>
<name>A0A8S0V4A0_OLEEU</name>
<dbReference type="Gramene" id="OE9A082769T1">
    <property type="protein sequence ID" value="OE9A082769C1"/>
    <property type="gene ID" value="OE9A082769"/>
</dbReference>
<keyword evidence="2" id="KW-1185">Reference proteome</keyword>
<evidence type="ECO:0000313" key="2">
    <source>
        <dbReference type="Proteomes" id="UP000594638"/>
    </source>
</evidence>
<organism evidence="1 2">
    <name type="scientific">Olea europaea subsp. europaea</name>
    <dbReference type="NCBI Taxonomy" id="158383"/>
    <lineage>
        <taxon>Eukaryota</taxon>
        <taxon>Viridiplantae</taxon>
        <taxon>Streptophyta</taxon>
        <taxon>Embryophyta</taxon>
        <taxon>Tracheophyta</taxon>
        <taxon>Spermatophyta</taxon>
        <taxon>Magnoliopsida</taxon>
        <taxon>eudicotyledons</taxon>
        <taxon>Gunneridae</taxon>
        <taxon>Pentapetalae</taxon>
        <taxon>asterids</taxon>
        <taxon>lamiids</taxon>
        <taxon>Lamiales</taxon>
        <taxon>Oleaceae</taxon>
        <taxon>Oleeae</taxon>
        <taxon>Olea</taxon>
    </lineage>
</organism>
<accession>A0A8S0V4A0</accession>
<dbReference type="PANTHER" id="PTHR33401">
    <property type="entry name" value="LIGHT-HARVESTING COMPLEX-LIKE PROTEIN OHP2, CHLOROPLASTIC"/>
    <property type="match status" value="1"/>
</dbReference>
<gene>
    <name evidence="1" type="ORF">OLEA9_A082769</name>
</gene>
<proteinExistence type="predicted"/>
<sequence>MRITHSDNEFLTKETIFMRILFCKIHCPFICFCKPSAAHLYTSGPLKLENAPHVPSTAVIVSDATDNKLTGDTNEVKNESLNGSLDAENVLKSCIKKPTSGHDAFNEIEKKNVQWKDNFGKELAEIKEFESSETWDTENEEGNSHCLCVIL</sequence>
<dbReference type="PANTHER" id="PTHR33401:SF19">
    <property type="entry name" value="(RAPE) HYPOTHETICAL PROTEIN"/>
    <property type="match status" value="1"/>
</dbReference>
<dbReference type="EMBL" id="CACTIH010009152">
    <property type="protein sequence ID" value="CAA3026148.1"/>
    <property type="molecule type" value="Genomic_DNA"/>
</dbReference>
<dbReference type="OrthoDB" id="1921202at2759"/>
<protein>
    <submittedName>
        <fullName evidence="1">Uncharacterized protein</fullName>
    </submittedName>
</protein>